<feature type="transmembrane region" description="Helical" evidence="1">
    <location>
        <begin position="169"/>
        <end position="190"/>
    </location>
</feature>
<organism evidence="2 3">
    <name type="scientific">Fulvitalea axinellae</name>
    <dbReference type="NCBI Taxonomy" id="1182444"/>
    <lineage>
        <taxon>Bacteria</taxon>
        <taxon>Pseudomonadati</taxon>
        <taxon>Bacteroidota</taxon>
        <taxon>Cytophagia</taxon>
        <taxon>Cytophagales</taxon>
        <taxon>Persicobacteraceae</taxon>
        <taxon>Fulvitalea</taxon>
    </lineage>
</organism>
<protein>
    <recommendedName>
        <fullName evidence="4">Metal-dependent hydrolase</fullName>
    </recommendedName>
</protein>
<dbReference type="AlphaFoldDB" id="A0AAU9DD81"/>
<feature type="transmembrane region" description="Helical" evidence="1">
    <location>
        <begin position="82"/>
        <end position="103"/>
    </location>
</feature>
<dbReference type="InterPro" id="IPR007404">
    <property type="entry name" value="YdjM-like"/>
</dbReference>
<keyword evidence="1" id="KW-0812">Transmembrane</keyword>
<keyword evidence="3" id="KW-1185">Reference proteome</keyword>
<reference evidence="2 3" key="1">
    <citation type="submission" date="2021-12" db="EMBL/GenBank/DDBJ databases">
        <title>Genome sequencing of bacteria with rrn-lacking chromosome and rrn-plasmid.</title>
        <authorList>
            <person name="Anda M."/>
            <person name="Iwasaki W."/>
        </authorList>
    </citation>
    <scope>NUCLEOTIDE SEQUENCE [LARGE SCALE GENOMIC DNA]</scope>
    <source>
        <strain evidence="2 3">DSM 100852</strain>
    </source>
</reference>
<dbReference type="RefSeq" id="WP_338394065.1">
    <property type="nucleotide sequence ID" value="NZ_AP025314.1"/>
</dbReference>
<name>A0AAU9DD81_9BACT</name>
<feature type="transmembrane region" description="Helical" evidence="1">
    <location>
        <begin position="115"/>
        <end position="132"/>
    </location>
</feature>
<evidence type="ECO:0000313" key="3">
    <source>
        <dbReference type="Proteomes" id="UP001348817"/>
    </source>
</evidence>
<feature type="transmembrane region" description="Helical" evidence="1">
    <location>
        <begin position="31"/>
        <end position="51"/>
    </location>
</feature>
<keyword evidence="1" id="KW-0472">Membrane</keyword>
<evidence type="ECO:0000313" key="2">
    <source>
        <dbReference type="EMBL" id="BDD08830.1"/>
    </source>
</evidence>
<dbReference type="Proteomes" id="UP001348817">
    <property type="component" value="Chromosome"/>
</dbReference>
<evidence type="ECO:0000256" key="1">
    <source>
        <dbReference type="SAM" id="Phobius"/>
    </source>
</evidence>
<sequence length="263" mass="29903">MDILTHTMTGLAVGTVAAGFSKKSWFMKSKYILAGGFAGALPDVDTVSLWSKFDKYFGPFFQLENSGKHIYSAKFWYSHHGFMHSLLAPIVLLCILALIVAVIKIKIPTIKQIRKTISLLTVFVLGYWAHLLEDMPTPSASWGGVNFFWPSVEYTGGWGKIWWWNNYDVFIFISAIVVFNLLILALSSIMKFKAGRLCLSIFVLGVTLSVWQITNRAYDFNVASKKHGYAFCEKKSKEIQREVLGKRIYTWMVALDNKIKLNF</sequence>
<accession>A0AAU9DD81</accession>
<dbReference type="KEGG" id="fax:FUAX_12620"/>
<dbReference type="Pfam" id="PF04307">
    <property type="entry name" value="YdjM"/>
    <property type="match status" value="1"/>
</dbReference>
<gene>
    <name evidence="2" type="ORF">FUAX_12620</name>
</gene>
<evidence type="ECO:0008006" key="4">
    <source>
        <dbReference type="Google" id="ProtNLM"/>
    </source>
</evidence>
<dbReference type="EMBL" id="AP025314">
    <property type="protein sequence ID" value="BDD08830.1"/>
    <property type="molecule type" value="Genomic_DNA"/>
</dbReference>
<keyword evidence="1" id="KW-1133">Transmembrane helix</keyword>
<feature type="transmembrane region" description="Helical" evidence="1">
    <location>
        <begin position="197"/>
        <end position="214"/>
    </location>
</feature>
<proteinExistence type="predicted"/>